<keyword evidence="6" id="KW-1185">Reference proteome</keyword>
<keyword evidence="2" id="KW-0238">DNA-binding</keyword>
<evidence type="ECO:0000313" key="5">
    <source>
        <dbReference type="EMBL" id="MBN7768292.1"/>
    </source>
</evidence>
<dbReference type="PROSITE" id="PS01124">
    <property type="entry name" value="HTH_ARAC_FAMILY_2"/>
    <property type="match status" value="1"/>
</dbReference>
<dbReference type="PANTHER" id="PTHR47894:SF4">
    <property type="entry name" value="HTH-TYPE TRANSCRIPTIONAL REGULATOR GADX"/>
    <property type="match status" value="1"/>
</dbReference>
<keyword evidence="1" id="KW-0805">Transcription regulation</keyword>
<evidence type="ECO:0000256" key="2">
    <source>
        <dbReference type="ARBA" id="ARBA00023125"/>
    </source>
</evidence>
<dbReference type="InterPro" id="IPR009057">
    <property type="entry name" value="Homeodomain-like_sf"/>
</dbReference>
<evidence type="ECO:0000313" key="6">
    <source>
        <dbReference type="Proteomes" id="UP000664344"/>
    </source>
</evidence>
<dbReference type="PROSITE" id="PS00041">
    <property type="entry name" value="HTH_ARAC_FAMILY_1"/>
    <property type="match status" value="1"/>
</dbReference>
<keyword evidence="3" id="KW-0804">Transcription</keyword>
<sequence>MQMLIDLAKKALSENRNLPFSVYRSIKEQHMLNVPVIKPLLIVVLSGSKELGFEGELVCPPGSFVFLSNKPTIAMRNIPRNSEYFALLIEFEYSDFECIEHRSSETNTYFQGVLEPTLEYTLKQFIEWSELAPPQLWHIRRKEILQVMRSLGFEQVRSIMKPPTLSHKIYTIIASDLTNDLDAGVISSMLAMSESTLRRKLSAEGDRFQDIKDRAKLGYGLHLVQTSTNSIGRIAALCGYSSQSRFTDKFKRLFNVTPTELRKTRMNGSGE</sequence>
<comment type="caution">
    <text evidence="5">The sequence shown here is derived from an EMBL/GenBank/DDBJ whole genome shotgun (WGS) entry which is preliminary data.</text>
</comment>
<evidence type="ECO:0000259" key="4">
    <source>
        <dbReference type="PROSITE" id="PS01124"/>
    </source>
</evidence>
<dbReference type="InterPro" id="IPR018062">
    <property type="entry name" value="HTH_AraC-typ_CS"/>
</dbReference>
<accession>A0ABS3BA05</accession>
<evidence type="ECO:0000256" key="3">
    <source>
        <dbReference type="ARBA" id="ARBA00023163"/>
    </source>
</evidence>
<dbReference type="PRINTS" id="PR00032">
    <property type="entry name" value="HTHARAC"/>
</dbReference>
<dbReference type="Gene3D" id="1.10.10.60">
    <property type="entry name" value="Homeodomain-like"/>
    <property type="match status" value="1"/>
</dbReference>
<dbReference type="SMART" id="SM00342">
    <property type="entry name" value="HTH_ARAC"/>
    <property type="match status" value="1"/>
</dbReference>
<dbReference type="EMBL" id="JAFKDB010000002">
    <property type="protein sequence ID" value="MBN7768292.1"/>
    <property type="molecule type" value="Genomic_DNA"/>
</dbReference>
<gene>
    <name evidence="5" type="ORF">JYP53_00045</name>
</gene>
<name>A0ABS3BA05_9GAMM</name>
<dbReference type="Pfam" id="PF12833">
    <property type="entry name" value="HTH_18"/>
    <property type="match status" value="1"/>
</dbReference>
<reference evidence="5 6" key="1">
    <citation type="submission" date="2021-02" db="EMBL/GenBank/DDBJ databases">
        <title>PHA producing bacteria isolated from coastal sediment in Guangdong, Shenzhen.</title>
        <authorList>
            <person name="Zheng W."/>
            <person name="Yu S."/>
            <person name="Huang Y."/>
        </authorList>
    </citation>
    <scope>NUCLEOTIDE SEQUENCE [LARGE SCALE GENOMIC DNA]</scope>
    <source>
        <strain evidence="5 6">TN21-5</strain>
    </source>
</reference>
<organism evidence="5 6">
    <name type="scientific">Marinobacter daepoensis</name>
    <dbReference type="NCBI Taxonomy" id="262077"/>
    <lineage>
        <taxon>Bacteria</taxon>
        <taxon>Pseudomonadati</taxon>
        <taxon>Pseudomonadota</taxon>
        <taxon>Gammaproteobacteria</taxon>
        <taxon>Pseudomonadales</taxon>
        <taxon>Marinobacteraceae</taxon>
        <taxon>Marinobacter</taxon>
    </lineage>
</organism>
<feature type="domain" description="HTH araC/xylS-type" evidence="4">
    <location>
        <begin position="167"/>
        <end position="264"/>
    </location>
</feature>
<dbReference type="PANTHER" id="PTHR47894">
    <property type="entry name" value="HTH-TYPE TRANSCRIPTIONAL REGULATOR GADX"/>
    <property type="match status" value="1"/>
</dbReference>
<dbReference type="Proteomes" id="UP000664344">
    <property type="component" value="Unassembled WGS sequence"/>
</dbReference>
<dbReference type="InterPro" id="IPR018060">
    <property type="entry name" value="HTH_AraC"/>
</dbReference>
<protein>
    <submittedName>
        <fullName evidence="5">Helix-turn-helix transcriptional regulator</fullName>
    </submittedName>
</protein>
<dbReference type="SUPFAM" id="SSF46689">
    <property type="entry name" value="Homeodomain-like"/>
    <property type="match status" value="1"/>
</dbReference>
<dbReference type="InterPro" id="IPR020449">
    <property type="entry name" value="Tscrpt_reg_AraC-type_HTH"/>
</dbReference>
<evidence type="ECO:0000256" key="1">
    <source>
        <dbReference type="ARBA" id="ARBA00023015"/>
    </source>
</evidence>
<proteinExistence type="predicted"/>